<dbReference type="PIRSF" id="PIRSF037464">
    <property type="entry name" value="UCP037464_APP1"/>
    <property type="match status" value="1"/>
</dbReference>
<name>A0AA40C2D0_9PEZI</name>
<dbReference type="GO" id="GO:0008195">
    <property type="term" value="F:phosphatidate phosphatase activity"/>
    <property type="evidence" value="ECO:0007669"/>
    <property type="project" value="InterPro"/>
</dbReference>
<dbReference type="AlphaFoldDB" id="A0AA40C2D0"/>
<evidence type="ECO:0000313" key="3">
    <source>
        <dbReference type="EMBL" id="KAK0622836.1"/>
    </source>
</evidence>
<dbReference type="Pfam" id="PF09949">
    <property type="entry name" value="APP1_cat"/>
    <property type="match status" value="1"/>
</dbReference>
<feature type="region of interest" description="Disordered" evidence="1">
    <location>
        <begin position="514"/>
        <end position="698"/>
    </location>
</feature>
<feature type="region of interest" description="Disordered" evidence="1">
    <location>
        <begin position="168"/>
        <end position="255"/>
    </location>
</feature>
<gene>
    <name evidence="3" type="ORF">B0T14DRAFT_407184</name>
</gene>
<feature type="compositionally biased region" description="Basic and acidic residues" evidence="1">
    <location>
        <begin position="524"/>
        <end position="535"/>
    </location>
</feature>
<sequence length="748" mass="81796">YGNGYGGNTNASASAIPPREPGARRKRLAAIAGSVYRAGAAAATEIKDQYNNTRIRNVEPGEQVNIPGAFPDVSIIHNGEEQMVLFPSYAMRHVRRSGEPRPASGSEGMSAVQMGMEDEEYWRHEWARMEDEKAVVDVDVRGWIYMPSKGPMTRRNRMIIGLARRLSGIPTPTTQSEQSPANTHEEHERMREERRIAREAREIERRGQGEKEIANRGGYSEAPRDDDEFEPEEVGGSVRSGTHTPISLPTSPTLGPKNSFAQPSGMSEAELAVANANLMARIGPFMTTPLVQTPITLFFYNDKQSQSRTIMTNDSGHFFTRAALDFVPTHVRVLANENVSCVQPIQIIEPWGVSLISDIDDTIKRSNIALGAREIFRNTFIRELTDLTVEGVREWYHALSDMGVKIHYCSNSPWQLFPVLATYFVTAGLPSGSIHLKHYSGMLQGIFEPVAERKKGTLERILRDFPERKFLLVGDSGEADLEVYTELAAANPGRILAVFIRDVTTPDQLGYFDTSFGANQAQPKDARATGDDLGSRPKLPPRVQTEPSNAGAGPTMGMLIDLSDEPEPHSPSNIPFGKPRSSSSVDLLGRKPAPPPRPAKPVALRSTPSDLGRASGGSGASSPHPLTKVQSASRDFDGAGSPQEPPSSASNGSKPTPPPPPPPRRRSTPLSSNANSDVADLEPLAAPEYPVPGLTNAANEPINKKVDLWRQRLARAHDILDQQGVQLYTWRRGDDVIKEAEGIVKEAL</sequence>
<feature type="compositionally biased region" description="Polar residues" evidence="1">
    <location>
        <begin position="239"/>
        <end position="253"/>
    </location>
</feature>
<dbReference type="InterPro" id="IPR036412">
    <property type="entry name" value="HAD-like_sf"/>
</dbReference>
<dbReference type="PANTHER" id="PTHR28208:SF3">
    <property type="entry name" value="PHOSPHATIDATE PHOSPHATASE APP1"/>
    <property type="match status" value="1"/>
</dbReference>
<evidence type="ECO:0000256" key="1">
    <source>
        <dbReference type="SAM" id="MobiDB-lite"/>
    </source>
</evidence>
<proteinExistence type="predicted"/>
<evidence type="ECO:0000313" key="4">
    <source>
        <dbReference type="Proteomes" id="UP001175000"/>
    </source>
</evidence>
<feature type="non-terminal residue" evidence="3">
    <location>
        <position position="1"/>
    </location>
</feature>
<dbReference type="InterPro" id="IPR019236">
    <property type="entry name" value="APP1_cat"/>
</dbReference>
<dbReference type="Proteomes" id="UP001175000">
    <property type="component" value="Unassembled WGS sequence"/>
</dbReference>
<organism evidence="3 4">
    <name type="scientific">Immersiella caudata</name>
    <dbReference type="NCBI Taxonomy" id="314043"/>
    <lineage>
        <taxon>Eukaryota</taxon>
        <taxon>Fungi</taxon>
        <taxon>Dikarya</taxon>
        <taxon>Ascomycota</taxon>
        <taxon>Pezizomycotina</taxon>
        <taxon>Sordariomycetes</taxon>
        <taxon>Sordariomycetidae</taxon>
        <taxon>Sordariales</taxon>
        <taxon>Lasiosphaeriaceae</taxon>
        <taxon>Immersiella</taxon>
    </lineage>
</organism>
<dbReference type="InterPro" id="IPR017210">
    <property type="entry name" value="APP1"/>
</dbReference>
<keyword evidence="4" id="KW-1185">Reference proteome</keyword>
<feature type="region of interest" description="Disordered" evidence="1">
    <location>
        <begin position="1"/>
        <end position="24"/>
    </location>
</feature>
<feature type="compositionally biased region" description="Polar residues" evidence="1">
    <location>
        <begin position="170"/>
        <end position="182"/>
    </location>
</feature>
<dbReference type="PANTHER" id="PTHR28208">
    <property type="entry name" value="PHOSPHATIDATE PHOSPHATASE APP1"/>
    <property type="match status" value="1"/>
</dbReference>
<protein>
    <recommendedName>
        <fullName evidence="2">Phosphatidate phosphatase APP1 catalytic domain-containing protein</fullName>
    </recommendedName>
</protein>
<feature type="domain" description="Phosphatidate phosphatase APP1 catalytic" evidence="2">
    <location>
        <begin position="353"/>
        <end position="502"/>
    </location>
</feature>
<evidence type="ECO:0000259" key="2">
    <source>
        <dbReference type="Pfam" id="PF09949"/>
    </source>
</evidence>
<dbReference type="InterPro" id="IPR052935">
    <property type="entry name" value="Mg2+_PAP"/>
</dbReference>
<reference evidence="3" key="1">
    <citation type="submission" date="2023-06" db="EMBL/GenBank/DDBJ databases">
        <title>Genome-scale phylogeny and comparative genomics of the fungal order Sordariales.</title>
        <authorList>
            <consortium name="Lawrence Berkeley National Laboratory"/>
            <person name="Hensen N."/>
            <person name="Bonometti L."/>
            <person name="Westerberg I."/>
            <person name="Brannstrom I.O."/>
            <person name="Guillou S."/>
            <person name="Cros-Aarteil S."/>
            <person name="Calhoun S."/>
            <person name="Haridas S."/>
            <person name="Kuo A."/>
            <person name="Mondo S."/>
            <person name="Pangilinan J."/>
            <person name="Riley R."/>
            <person name="Labutti K."/>
            <person name="Andreopoulos B."/>
            <person name="Lipzen A."/>
            <person name="Chen C."/>
            <person name="Yanf M."/>
            <person name="Daum C."/>
            <person name="Ng V."/>
            <person name="Clum A."/>
            <person name="Steindorff A."/>
            <person name="Ohm R."/>
            <person name="Martin F."/>
            <person name="Silar P."/>
            <person name="Natvig D."/>
            <person name="Lalanne C."/>
            <person name="Gautier V."/>
            <person name="Ament-Velasquez S.L."/>
            <person name="Kruys A."/>
            <person name="Hutchinson M.I."/>
            <person name="Powell A.J."/>
            <person name="Barry K."/>
            <person name="Miller A.N."/>
            <person name="Grigoriev I.V."/>
            <person name="Debuchy R."/>
            <person name="Gladieux P."/>
            <person name="Thoren M.H."/>
            <person name="Johannesson H."/>
        </authorList>
    </citation>
    <scope>NUCLEOTIDE SEQUENCE</scope>
    <source>
        <strain evidence="3">CBS 606.72</strain>
    </source>
</reference>
<feature type="compositionally biased region" description="Basic and acidic residues" evidence="1">
    <location>
        <begin position="183"/>
        <end position="214"/>
    </location>
</feature>
<dbReference type="EMBL" id="JAULSU010000003">
    <property type="protein sequence ID" value="KAK0622836.1"/>
    <property type="molecule type" value="Genomic_DNA"/>
</dbReference>
<feature type="non-terminal residue" evidence="3">
    <location>
        <position position="748"/>
    </location>
</feature>
<comment type="caution">
    <text evidence="3">The sequence shown here is derived from an EMBL/GenBank/DDBJ whole genome shotgun (WGS) entry which is preliminary data.</text>
</comment>
<dbReference type="GO" id="GO:0030479">
    <property type="term" value="C:actin cortical patch"/>
    <property type="evidence" value="ECO:0007669"/>
    <property type="project" value="TreeGrafter"/>
</dbReference>
<feature type="compositionally biased region" description="Acidic residues" evidence="1">
    <location>
        <begin position="224"/>
        <end position="233"/>
    </location>
</feature>
<accession>A0AA40C2D0</accession>
<dbReference type="SUPFAM" id="SSF56784">
    <property type="entry name" value="HAD-like"/>
    <property type="match status" value="1"/>
</dbReference>